<dbReference type="KEGG" id="uru:DSM104443_03332"/>
<proteinExistence type="predicted"/>
<organism evidence="3 4">
    <name type="scientific">Usitatibacter rugosus</name>
    <dbReference type="NCBI Taxonomy" id="2732067"/>
    <lineage>
        <taxon>Bacteria</taxon>
        <taxon>Pseudomonadati</taxon>
        <taxon>Pseudomonadota</taxon>
        <taxon>Betaproteobacteria</taxon>
        <taxon>Nitrosomonadales</taxon>
        <taxon>Usitatibacteraceae</taxon>
        <taxon>Usitatibacter</taxon>
    </lineage>
</organism>
<keyword evidence="1" id="KW-0732">Signal</keyword>
<protein>
    <recommendedName>
        <fullName evidence="2">YncI copper-binding domain-containing protein</fullName>
    </recommendedName>
</protein>
<dbReference type="AlphaFoldDB" id="A0A6M4H353"/>
<evidence type="ECO:0000313" key="4">
    <source>
        <dbReference type="Proteomes" id="UP000501534"/>
    </source>
</evidence>
<dbReference type="Proteomes" id="UP000501534">
    <property type="component" value="Chromosome"/>
</dbReference>
<sequence>MGLLNRIALATVALAAATAHAHVAVEPKSSPVNSYTRLTFRVGHGCDAAATVALTVKFPEDMKTVRPQPKPGWTVEMKKEPVIEITWRGRLEADYFDDFGALVHLPSTPGIRRFAIKQECEGKSMEWTPSLDVVK</sequence>
<dbReference type="InterPro" id="IPR038507">
    <property type="entry name" value="YcnI-like_sf"/>
</dbReference>
<evidence type="ECO:0000256" key="1">
    <source>
        <dbReference type="SAM" id="SignalP"/>
    </source>
</evidence>
<feature type="domain" description="YncI copper-binding" evidence="2">
    <location>
        <begin position="22"/>
        <end position="128"/>
    </location>
</feature>
<dbReference type="Pfam" id="PF07987">
    <property type="entry name" value="DUF1775"/>
    <property type="match status" value="1"/>
</dbReference>
<accession>A0A6M4H353</accession>
<evidence type="ECO:0000259" key="2">
    <source>
        <dbReference type="Pfam" id="PF07987"/>
    </source>
</evidence>
<gene>
    <name evidence="3" type="ORF">DSM104443_03332</name>
</gene>
<feature type="chain" id="PRO_5026740628" description="YncI copper-binding domain-containing protein" evidence="1">
    <location>
        <begin position="22"/>
        <end position="135"/>
    </location>
</feature>
<evidence type="ECO:0000313" key="3">
    <source>
        <dbReference type="EMBL" id="QJR12247.1"/>
    </source>
</evidence>
<dbReference type="Gene3D" id="2.60.40.2230">
    <property type="entry name" value="Uncharacterised protein YcnI-like PF07987, DUF1775"/>
    <property type="match status" value="1"/>
</dbReference>
<dbReference type="InterPro" id="IPR012533">
    <property type="entry name" value="YcnI-copper_dom"/>
</dbReference>
<keyword evidence="4" id="KW-1185">Reference proteome</keyword>
<dbReference type="RefSeq" id="WP_171094290.1">
    <property type="nucleotide sequence ID" value="NZ_CP053069.1"/>
</dbReference>
<feature type="signal peptide" evidence="1">
    <location>
        <begin position="1"/>
        <end position="21"/>
    </location>
</feature>
<reference evidence="3 4" key="1">
    <citation type="submission" date="2020-04" db="EMBL/GenBank/DDBJ databases">
        <title>Usitatibacter rugosus gen. nov., sp. nov. and Usitatibacter palustris sp. nov., novel members of Usitatibacteraceae fam. nov. within the order Nitrosomonadales isolated from soil.</title>
        <authorList>
            <person name="Huber K.J."/>
            <person name="Neumann-Schaal M."/>
            <person name="Geppert A."/>
            <person name="Luckner M."/>
            <person name="Wanner G."/>
            <person name="Overmann J."/>
        </authorList>
    </citation>
    <scope>NUCLEOTIDE SEQUENCE [LARGE SCALE GENOMIC DNA]</scope>
    <source>
        <strain evidence="3 4">0125_3</strain>
    </source>
</reference>
<dbReference type="EMBL" id="CP053069">
    <property type="protein sequence ID" value="QJR12247.1"/>
    <property type="molecule type" value="Genomic_DNA"/>
</dbReference>
<name>A0A6M4H353_9PROT</name>